<protein>
    <submittedName>
        <fullName evidence="1">Uncharacterized protein</fullName>
    </submittedName>
</protein>
<evidence type="ECO:0000313" key="1">
    <source>
        <dbReference type="EMBL" id="CAI8597272.1"/>
    </source>
</evidence>
<accession>A0AAV0ZMX2</accession>
<keyword evidence="2" id="KW-1185">Reference proteome</keyword>
<reference evidence="1 2" key="1">
    <citation type="submission" date="2023-01" db="EMBL/GenBank/DDBJ databases">
        <authorList>
            <person name="Kreplak J."/>
        </authorList>
    </citation>
    <scope>NUCLEOTIDE SEQUENCE [LARGE SCALE GENOMIC DNA]</scope>
</reference>
<sequence length="122" mass="14009">MAEMKRGEEDEGDREDRKADYVVTWDKDEFFVIQGVKLERKTMHYPQLPQIIIESKLPSAKSTILATVQIKFGQGDSGNKDSTFVLFWIQTQYYCYGLNSNLESKMFADLGLRGCTRAREVG</sequence>
<organism evidence="1 2">
    <name type="scientific">Vicia faba</name>
    <name type="common">Broad bean</name>
    <name type="synonym">Faba vulgaris</name>
    <dbReference type="NCBI Taxonomy" id="3906"/>
    <lineage>
        <taxon>Eukaryota</taxon>
        <taxon>Viridiplantae</taxon>
        <taxon>Streptophyta</taxon>
        <taxon>Embryophyta</taxon>
        <taxon>Tracheophyta</taxon>
        <taxon>Spermatophyta</taxon>
        <taxon>Magnoliopsida</taxon>
        <taxon>eudicotyledons</taxon>
        <taxon>Gunneridae</taxon>
        <taxon>Pentapetalae</taxon>
        <taxon>rosids</taxon>
        <taxon>fabids</taxon>
        <taxon>Fabales</taxon>
        <taxon>Fabaceae</taxon>
        <taxon>Papilionoideae</taxon>
        <taxon>50 kb inversion clade</taxon>
        <taxon>NPAAA clade</taxon>
        <taxon>Hologalegina</taxon>
        <taxon>IRL clade</taxon>
        <taxon>Fabeae</taxon>
        <taxon>Vicia</taxon>
    </lineage>
</organism>
<name>A0AAV0ZMX2_VICFA</name>
<dbReference type="Proteomes" id="UP001157006">
    <property type="component" value="Chromosome 2"/>
</dbReference>
<proteinExistence type="predicted"/>
<dbReference type="AlphaFoldDB" id="A0AAV0ZMX2"/>
<gene>
    <name evidence="1" type="ORF">VFH_II074120</name>
</gene>
<evidence type="ECO:0000313" key="2">
    <source>
        <dbReference type="Proteomes" id="UP001157006"/>
    </source>
</evidence>
<dbReference type="EMBL" id="OX451737">
    <property type="protein sequence ID" value="CAI8597272.1"/>
    <property type="molecule type" value="Genomic_DNA"/>
</dbReference>